<organism evidence="8 9">
    <name type="scientific">Candidatus Protofrankia californiensis</name>
    <dbReference type="NCBI Taxonomy" id="1839754"/>
    <lineage>
        <taxon>Bacteria</taxon>
        <taxon>Bacillati</taxon>
        <taxon>Actinomycetota</taxon>
        <taxon>Actinomycetes</taxon>
        <taxon>Frankiales</taxon>
        <taxon>Frankiaceae</taxon>
        <taxon>Protofrankia</taxon>
    </lineage>
</organism>
<keyword evidence="4 7" id="KW-0812">Transmembrane</keyword>
<comment type="subcellular location">
    <subcellularLocation>
        <location evidence="1">Cell membrane</location>
        <topology evidence="1">Multi-pass membrane protein</topology>
    </subcellularLocation>
</comment>
<dbReference type="Proteomes" id="UP000199013">
    <property type="component" value="Unassembled WGS sequence"/>
</dbReference>
<dbReference type="PANTHER" id="PTHR33884">
    <property type="entry name" value="UPF0410 PROTEIN YMGE"/>
    <property type="match status" value="1"/>
</dbReference>
<dbReference type="EMBL" id="FLUV01001566">
    <property type="protein sequence ID" value="SBW23329.1"/>
    <property type="molecule type" value="Genomic_DNA"/>
</dbReference>
<accession>A0A1C3P0H7</accession>
<keyword evidence="9" id="KW-1185">Reference proteome</keyword>
<evidence type="ECO:0000256" key="5">
    <source>
        <dbReference type="ARBA" id="ARBA00022989"/>
    </source>
</evidence>
<dbReference type="InterPro" id="IPR007341">
    <property type="entry name" value="Transgly_assoc"/>
</dbReference>
<protein>
    <recommendedName>
        <fullName evidence="10">GlsB/YeaQ/YmgE family stress response membrane protein</fullName>
    </recommendedName>
</protein>
<name>A0A1C3P0H7_9ACTN</name>
<dbReference type="PANTHER" id="PTHR33884:SF3">
    <property type="entry name" value="UPF0410 PROTEIN YMGE"/>
    <property type="match status" value="1"/>
</dbReference>
<keyword evidence="3" id="KW-1003">Cell membrane</keyword>
<reference evidence="9" key="1">
    <citation type="submission" date="2016-02" db="EMBL/GenBank/DDBJ databases">
        <authorList>
            <person name="Wibberg D."/>
        </authorList>
    </citation>
    <scope>NUCLEOTIDE SEQUENCE [LARGE SCALE GENOMIC DNA]</scope>
</reference>
<evidence type="ECO:0000256" key="4">
    <source>
        <dbReference type="ARBA" id="ARBA00022692"/>
    </source>
</evidence>
<evidence type="ECO:0000313" key="9">
    <source>
        <dbReference type="Proteomes" id="UP000199013"/>
    </source>
</evidence>
<evidence type="ECO:0000313" key="8">
    <source>
        <dbReference type="EMBL" id="SBW23329.1"/>
    </source>
</evidence>
<evidence type="ECO:0000256" key="3">
    <source>
        <dbReference type="ARBA" id="ARBA00022475"/>
    </source>
</evidence>
<feature type="transmembrane region" description="Helical" evidence="7">
    <location>
        <begin position="65"/>
        <end position="83"/>
    </location>
</feature>
<sequence length="101" mass="11189">MFQLIWIIITGLVIGLLARLILRGPQRIPLWLTIVIGIIGALVGNIIASGLGVRHTGGFDWIRHILQVGVAAGLVVLITPVWLNRRSQRSSDHHRQYRSGL</sequence>
<feature type="transmembrane region" description="Helical" evidence="7">
    <location>
        <begin position="6"/>
        <end position="22"/>
    </location>
</feature>
<evidence type="ECO:0000256" key="2">
    <source>
        <dbReference type="ARBA" id="ARBA00011006"/>
    </source>
</evidence>
<evidence type="ECO:0000256" key="7">
    <source>
        <dbReference type="SAM" id="Phobius"/>
    </source>
</evidence>
<evidence type="ECO:0008006" key="10">
    <source>
        <dbReference type="Google" id="ProtNLM"/>
    </source>
</evidence>
<feature type="transmembrane region" description="Helical" evidence="7">
    <location>
        <begin position="29"/>
        <end position="53"/>
    </location>
</feature>
<evidence type="ECO:0000256" key="1">
    <source>
        <dbReference type="ARBA" id="ARBA00004651"/>
    </source>
</evidence>
<gene>
    <name evidence="8" type="ORF">FDG2_3736</name>
</gene>
<dbReference type="GO" id="GO:0005886">
    <property type="term" value="C:plasma membrane"/>
    <property type="evidence" value="ECO:0007669"/>
    <property type="project" value="UniProtKB-SubCell"/>
</dbReference>
<dbReference type="Pfam" id="PF04226">
    <property type="entry name" value="Transgly_assoc"/>
    <property type="match status" value="1"/>
</dbReference>
<proteinExistence type="inferred from homology"/>
<evidence type="ECO:0000256" key="6">
    <source>
        <dbReference type="ARBA" id="ARBA00023136"/>
    </source>
</evidence>
<keyword evidence="6 7" id="KW-0472">Membrane</keyword>
<keyword evidence="5 7" id="KW-1133">Transmembrane helix</keyword>
<comment type="similarity">
    <text evidence="2">Belongs to the UPF0410 family.</text>
</comment>
<dbReference type="AlphaFoldDB" id="A0A1C3P0H7"/>